<dbReference type="InterPro" id="IPR045058">
    <property type="entry name" value="GIMA/IAN/Toc"/>
</dbReference>
<evidence type="ECO:0000256" key="4">
    <source>
        <dbReference type="SAM" id="Coils"/>
    </source>
</evidence>
<feature type="transmembrane region" description="Helical" evidence="5">
    <location>
        <begin position="702"/>
        <end position="720"/>
    </location>
</feature>
<dbReference type="SUPFAM" id="SSF52540">
    <property type="entry name" value="P-loop containing nucleoside triphosphate hydrolases"/>
    <property type="match status" value="3"/>
</dbReference>
<dbReference type="PROSITE" id="PS51720">
    <property type="entry name" value="G_AIG1"/>
    <property type="match status" value="3"/>
</dbReference>
<evidence type="ECO:0000313" key="7">
    <source>
        <dbReference type="Ensembl" id="ENSGWIP00000031912.1"/>
    </source>
</evidence>
<evidence type="ECO:0000256" key="2">
    <source>
        <dbReference type="ARBA" id="ARBA00022741"/>
    </source>
</evidence>
<dbReference type="Proteomes" id="UP000694680">
    <property type="component" value="Chromosome 18"/>
</dbReference>
<keyword evidence="3" id="KW-0342">GTP-binding</keyword>
<keyword evidence="5" id="KW-0812">Transmembrane</keyword>
<feature type="domain" description="AIG1-type G" evidence="6">
    <location>
        <begin position="245"/>
        <end position="446"/>
    </location>
</feature>
<dbReference type="PANTHER" id="PTHR10903:SF62">
    <property type="entry name" value="GTPASE IMAP FAMILY MEMBER 4-LIKE-RELATED"/>
    <property type="match status" value="1"/>
</dbReference>
<feature type="coiled-coil region" evidence="4">
    <location>
        <begin position="198"/>
        <end position="225"/>
    </location>
</feature>
<feature type="domain" description="AIG1-type G" evidence="6">
    <location>
        <begin position="7"/>
        <end position="209"/>
    </location>
</feature>
<dbReference type="FunFam" id="3.40.50.300:FF:000366">
    <property type="entry name" value="GTPase, IMAP family member 2"/>
    <property type="match status" value="3"/>
</dbReference>
<evidence type="ECO:0000256" key="3">
    <source>
        <dbReference type="ARBA" id="ARBA00023134"/>
    </source>
</evidence>
<proteinExistence type="inferred from homology"/>
<protein>
    <recommendedName>
        <fullName evidence="6">AIG1-type G domain-containing protein</fullName>
    </recommendedName>
</protein>
<evidence type="ECO:0000256" key="1">
    <source>
        <dbReference type="ARBA" id="ARBA00008535"/>
    </source>
</evidence>
<reference evidence="7" key="3">
    <citation type="submission" date="2025-09" db="UniProtKB">
        <authorList>
            <consortium name="Ensembl"/>
        </authorList>
    </citation>
    <scope>IDENTIFICATION</scope>
</reference>
<keyword evidence="8" id="KW-1185">Reference proteome</keyword>
<dbReference type="Ensembl" id="ENSGWIT00000034741.1">
    <property type="protein sequence ID" value="ENSGWIP00000031912.1"/>
    <property type="gene ID" value="ENSGWIG00000016461.1"/>
</dbReference>
<comment type="similarity">
    <text evidence="1">Belongs to the TRAFAC class TrmE-Era-EngA-EngB-Septin-like GTPase superfamily. AIG1/Toc34/Toc159-like paraseptin GTPase family. IAN subfamily.</text>
</comment>
<dbReference type="PANTHER" id="PTHR10903">
    <property type="entry name" value="GTPASE, IMAP FAMILY MEMBER-RELATED"/>
    <property type="match status" value="1"/>
</dbReference>
<reference evidence="7" key="2">
    <citation type="submission" date="2025-08" db="UniProtKB">
        <authorList>
            <consortium name="Ensembl"/>
        </authorList>
    </citation>
    <scope>IDENTIFICATION</scope>
</reference>
<organism evidence="7 8">
    <name type="scientific">Gouania willdenowi</name>
    <name type="common">Blunt-snouted clingfish</name>
    <name type="synonym">Lepadogaster willdenowi</name>
    <dbReference type="NCBI Taxonomy" id="441366"/>
    <lineage>
        <taxon>Eukaryota</taxon>
        <taxon>Metazoa</taxon>
        <taxon>Chordata</taxon>
        <taxon>Craniata</taxon>
        <taxon>Vertebrata</taxon>
        <taxon>Euteleostomi</taxon>
        <taxon>Actinopterygii</taxon>
        <taxon>Neopterygii</taxon>
        <taxon>Teleostei</taxon>
        <taxon>Neoteleostei</taxon>
        <taxon>Acanthomorphata</taxon>
        <taxon>Ovalentaria</taxon>
        <taxon>Blenniimorphae</taxon>
        <taxon>Blenniiformes</taxon>
        <taxon>Gobiesocoidei</taxon>
        <taxon>Gobiesocidae</taxon>
        <taxon>Gobiesocinae</taxon>
        <taxon>Gouania</taxon>
    </lineage>
</organism>
<dbReference type="Gene3D" id="3.40.50.300">
    <property type="entry name" value="P-loop containing nucleotide triphosphate hydrolases"/>
    <property type="match status" value="3"/>
</dbReference>
<dbReference type="Pfam" id="PF04548">
    <property type="entry name" value="AIG1"/>
    <property type="match status" value="3"/>
</dbReference>
<keyword evidence="4" id="KW-0175">Coiled coil</keyword>
<name>A0A8C5GL65_GOUWI</name>
<dbReference type="GO" id="GO:0005525">
    <property type="term" value="F:GTP binding"/>
    <property type="evidence" value="ECO:0007669"/>
    <property type="project" value="UniProtKB-KW"/>
</dbReference>
<evidence type="ECO:0000313" key="8">
    <source>
        <dbReference type="Proteomes" id="UP000694680"/>
    </source>
</evidence>
<evidence type="ECO:0000259" key="6">
    <source>
        <dbReference type="PROSITE" id="PS51720"/>
    </source>
</evidence>
<dbReference type="InterPro" id="IPR027417">
    <property type="entry name" value="P-loop_NTPase"/>
</dbReference>
<keyword evidence="5" id="KW-1133">Transmembrane helix</keyword>
<accession>A0A8C5GL65</accession>
<dbReference type="InterPro" id="IPR006703">
    <property type="entry name" value="G_AIG1"/>
</dbReference>
<dbReference type="AlphaFoldDB" id="A0A8C5GL65"/>
<evidence type="ECO:0000256" key="5">
    <source>
        <dbReference type="SAM" id="Phobius"/>
    </source>
</evidence>
<reference evidence="7" key="1">
    <citation type="submission" date="2020-06" db="EMBL/GenBank/DDBJ databases">
        <authorList>
            <consortium name="Wellcome Sanger Institute Data Sharing"/>
        </authorList>
    </citation>
    <scope>NUCLEOTIDE SEQUENCE [LARGE SCALE GENOMIC DNA]</scope>
</reference>
<keyword evidence="5" id="KW-0472">Membrane</keyword>
<sequence length="721" mass="82893">LYVQTLSNSMRIVLLGKAGSGKSSLANTILGETKFDVHHYNDSRTILSQSETKVVHGRSLTLIDTPGLFGMRRSKEEVRSCLTECSPGPHVFLMVFKLKKFTEQEKAIIPQICEDFSADVLKYSIVVFTRGDKLKEETTIEDFIADSEDLKDLVMKCRGRCHVFDNKYWQNNPRNEYRSNQFQLEQLLKSIDQIMLDNNYTNDRLREIEKEIRQEEANIRQSSGGLTKEEVRKQAKDIVGRRQTKPANPMVLLGKAGSGKSSLANTILGESIFDVNHYDDSRTILSQSETKVVHGRSLTLIDTPGLFGMRRSKEEVLISLRSCLTECSPGPHIFLLVFKIEKFTEQEKAIVTQICRDFSADVLKHSIVVFTRGDQLREETTIEDFIADSEDLIDLVKKCGGRCHVFDNKYCRQIEQEEENIRQSSEGLPKEEVRKQKLICLFFSLVPNPMRIVLLGKAGSGKSSLANTILGEAKFDVHHYNDSRTILSQSETKVVHGRSLTLIDTPGLFCMRRSKEEVRTSLLSCQTECSPGPHVFLMVFKVEKFTEQEKAIVTQICKDFSADVLKYSIVVFTRGDQLREETKIEDFIADSEDLKYLVWKCRGRCHVFDNKYWQNNSRNEYRSNQFQLEQLLKSINQIKVENNGSFYTNDKLRDIERQIEQEEANIRQSSEGLPKEEVRKQAKEIVFIRLKKPPKQWYENNYFLTLVLGTVTVLLFGIYYS</sequence>
<feature type="domain" description="AIG1-type G" evidence="6">
    <location>
        <begin position="447"/>
        <end position="656"/>
    </location>
</feature>
<keyword evidence="2" id="KW-0547">Nucleotide-binding</keyword>